<feature type="compositionally biased region" description="Basic and acidic residues" evidence="1">
    <location>
        <begin position="95"/>
        <end position="108"/>
    </location>
</feature>
<organism evidence="2 3">
    <name type="scientific">Oikopleura dioica</name>
    <name type="common">Tunicate</name>
    <dbReference type="NCBI Taxonomy" id="34765"/>
    <lineage>
        <taxon>Eukaryota</taxon>
        <taxon>Metazoa</taxon>
        <taxon>Chordata</taxon>
        <taxon>Tunicata</taxon>
        <taxon>Appendicularia</taxon>
        <taxon>Copelata</taxon>
        <taxon>Oikopleuridae</taxon>
        <taxon>Oikopleura</taxon>
    </lineage>
</organism>
<sequence length="212" mass="24088">MFPRKSKDDKLPSFCPESIRDLILTPPRLNESTIAGIDENENTRIPGILTATTGMGRKSGCKVNFPTDRPIATVQESSRYEEHKSSVQTVNEPDTTWKKESARRDQRKTNKCPSRNENNELRITGMLDISAVQLHNFLAAATHSIDEPELVVRTYRSYEVVNAAQHLRGAIEATTRVPILESGELDYTESISRLDDRRQVESRVEEMKINKF</sequence>
<evidence type="ECO:0000313" key="3">
    <source>
        <dbReference type="Proteomes" id="UP001158576"/>
    </source>
</evidence>
<dbReference type="EMBL" id="OU015566">
    <property type="protein sequence ID" value="CAG5102577.1"/>
    <property type="molecule type" value="Genomic_DNA"/>
</dbReference>
<accession>A0ABN7SNC5</accession>
<name>A0ABN7SNC5_OIKDI</name>
<protein>
    <submittedName>
        <fullName evidence="2">Oidioi.mRNA.OKI2018_I69.chr1.g367.t1.cds</fullName>
    </submittedName>
</protein>
<reference evidence="2 3" key="1">
    <citation type="submission" date="2021-04" db="EMBL/GenBank/DDBJ databases">
        <authorList>
            <person name="Bliznina A."/>
        </authorList>
    </citation>
    <scope>NUCLEOTIDE SEQUENCE [LARGE SCALE GENOMIC DNA]</scope>
</reference>
<feature type="region of interest" description="Disordered" evidence="1">
    <location>
        <begin position="76"/>
        <end position="117"/>
    </location>
</feature>
<evidence type="ECO:0000313" key="2">
    <source>
        <dbReference type="EMBL" id="CAG5102577.1"/>
    </source>
</evidence>
<dbReference type="Proteomes" id="UP001158576">
    <property type="component" value="Chromosome 1"/>
</dbReference>
<proteinExistence type="predicted"/>
<keyword evidence="3" id="KW-1185">Reference proteome</keyword>
<evidence type="ECO:0000256" key="1">
    <source>
        <dbReference type="SAM" id="MobiDB-lite"/>
    </source>
</evidence>
<gene>
    <name evidence="2" type="ORF">OKIOD_LOCUS9132</name>
</gene>